<evidence type="ECO:0000256" key="1">
    <source>
        <dbReference type="ARBA" id="ARBA00005593"/>
    </source>
</evidence>
<dbReference type="PRINTS" id="PR00892">
    <property type="entry name" value="RABGDI"/>
</dbReference>
<dbReference type="PRINTS" id="PR00891">
    <property type="entry name" value="RABGDIREP"/>
</dbReference>
<dbReference type="Gene3D" id="1.10.405.10">
    <property type="entry name" value="Guanine Nucleotide Dissociation Inhibitor, domain 1"/>
    <property type="match status" value="1"/>
</dbReference>
<evidence type="ECO:0000313" key="3">
    <source>
        <dbReference type="EMBL" id="GJJ75299.1"/>
    </source>
</evidence>
<comment type="similarity">
    <text evidence="1 2">Belongs to the Rab GDI family.</text>
</comment>
<dbReference type="InterPro" id="IPR018203">
    <property type="entry name" value="GDP_dissociation_inhibitor"/>
</dbReference>
<dbReference type="GO" id="GO:0005737">
    <property type="term" value="C:cytoplasm"/>
    <property type="evidence" value="ECO:0007669"/>
    <property type="project" value="TreeGrafter"/>
</dbReference>
<reference evidence="3" key="1">
    <citation type="submission" date="2021-11" db="EMBL/GenBank/DDBJ databases">
        <authorList>
            <person name="Herlambang A."/>
            <person name="Guo Y."/>
            <person name="Takashima Y."/>
            <person name="Nishizawa T."/>
        </authorList>
    </citation>
    <scope>NUCLEOTIDE SEQUENCE</scope>
    <source>
        <strain evidence="3">E1425</strain>
    </source>
</reference>
<dbReference type="SUPFAM" id="SSF51905">
    <property type="entry name" value="FAD/NAD(P)-binding domain"/>
    <property type="match status" value="2"/>
</dbReference>
<dbReference type="FunFam" id="1.10.405.10:FF:000001">
    <property type="entry name" value="Rab GDP dissociation inhibitor"/>
    <property type="match status" value="1"/>
</dbReference>
<sequence length="445" mass="50450">MDEQYDVVVLGTGLTECILSGLLSIEGKKVLHMDRNDYYGGESASLTLTQIYRKFREGETPDQKLGRDRDYNIDLIPKFMMANGELVKILTHTDVTRYLEFKQIAGSYVYRDGRIAKVPATEMEAVRSPLMGLFEKRRAKKFFEFVQNYRKDDPSTHQGMDINITPMEAVYKYFGLEAGTIDFIGHALALHLDDSYINRPALETFDRITLYMSSMARWGKSPYLYPLYGLGELPQGFARLSAIYGGTYMLDKKVDEIIYEDGKVVGVRCGDEVAKCNQVICDPSYAPEKVHKVNRVIRAICMLNGPIPNTDSVDSFQLIIPQNQVKRQNDIYIAGVSASHNVCEKNHYLAIVSTIIETDNPQEEIQPGLNLLGPIVEKFVQIADICEPIHDGRQDNVFVSRSYDATSHFETVCDDVKDLYKRVTGNELVLKQRQTQAEEQQEMAA</sequence>
<reference evidence="3" key="2">
    <citation type="journal article" date="2022" name="Microbiol. Resour. Announc.">
        <title>Whole-Genome Sequence of Entomortierella parvispora E1425, a Mucoromycotan Fungus Associated with Burkholderiaceae-Related Endosymbiotic Bacteria.</title>
        <authorList>
            <person name="Herlambang A."/>
            <person name="Guo Y."/>
            <person name="Takashima Y."/>
            <person name="Narisawa K."/>
            <person name="Ohta H."/>
            <person name="Nishizawa T."/>
        </authorList>
    </citation>
    <scope>NUCLEOTIDE SEQUENCE</scope>
    <source>
        <strain evidence="3">E1425</strain>
    </source>
</reference>
<organism evidence="3 4">
    <name type="scientific">Entomortierella parvispora</name>
    <dbReference type="NCBI Taxonomy" id="205924"/>
    <lineage>
        <taxon>Eukaryota</taxon>
        <taxon>Fungi</taxon>
        <taxon>Fungi incertae sedis</taxon>
        <taxon>Mucoromycota</taxon>
        <taxon>Mortierellomycotina</taxon>
        <taxon>Mortierellomycetes</taxon>
        <taxon>Mortierellales</taxon>
        <taxon>Mortierellaceae</taxon>
        <taxon>Entomortierella</taxon>
    </lineage>
</organism>
<dbReference type="Gene3D" id="3.30.519.10">
    <property type="entry name" value="Guanine Nucleotide Dissociation Inhibitor, domain 2"/>
    <property type="match status" value="1"/>
</dbReference>
<protein>
    <recommendedName>
        <fullName evidence="2">Rab GDP dissociation inhibitor</fullName>
    </recommendedName>
</protein>
<gene>
    <name evidence="3" type="ORF">EMPS_07657</name>
</gene>
<dbReference type="SUPFAM" id="SSF54373">
    <property type="entry name" value="FAD-linked reductases, C-terminal domain"/>
    <property type="match status" value="1"/>
</dbReference>
<comment type="caution">
    <text evidence="3">The sequence shown here is derived from an EMBL/GenBank/DDBJ whole genome shotgun (WGS) entry which is preliminary data.</text>
</comment>
<dbReference type="Gene3D" id="3.50.50.60">
    <property type="entry name" value="FAD/NAD(P)-binding domain"/>
    <property type="match status" value="1"/>
</dbReference>
<dbReference type="Pfam" id="PF00996">
    <property type="entry name" value="GDI"/>
    <property type="match status" value="1"/>
</dbReference>
<dbReference type="PANTHER" id="PTHR11787:SF8">
    <property type="entry name" value="RAB GDP DISSOCIATION INHIBITOR"/>
    <property type="match status" value="1"/>
</dbReference>
<dbReference type="GO" id="GO:0016192">
    <property type="term" value="P:vesicle-mediated transport"/>
    <property type="evidence" value="ECO:0007669"/>
    <property type="project" value="TreeGrafter"/>
</dbReference>
<dbReference type="GO" id="GO:0015031">
    <property type="term" value="P:protein transport"/>
    <property type="evidence" value="ECO:0007669"/>
    <property type="project" value="InterPro"/>
</dbReference>
<dbReference type="OrthoDB" id="9446342at2759"/>
<dbReference type="GO" id="GO:0007264">
    <property type="term" value="P:small GTPase-mediated signal transduction"/>
    <property type="evidence" value="ECO:0007669"/>
    <property type="project" value="InterPro"/>
</dbReference>
<dbReference type="AlphaFoldDB" id="A0A9P3HEP7"/>
<dbReference type="Proteomes" id="UP000827284">
    <property type="component" value="Unassembled WGS sequence"/>
</dbReference>
<proteinExistence type="inferred from homology"/>
<accession>A0A9P3HEP7</accession>
<dbReference type="InterPro" id="IPR000806">
    <property type="entry name" value="RabGDI"/>
</dbReference>
<dbReference type="PANTHER" id="PTHR11787">
    <property type="entry name" value="RAB GDP-DISSOCIATION INHIBITOR"/>
    <property type="match status" value="1"/>
</dbReference>
<dbReference type="EMBL" id="BQFW01000010">
    <property type="protein sequence ID" value="GJJ75299.1"/>
    <property type="molecule type" value="Genomic_DNA"/>
</dbReference>
<name>A0A9P3HEP7_9FUNG</name>
<keyword evidence="4" id="KW-1185">Reference proteome</keyword>
<evidence type="ECO:0000256" key="2">
    <source>
        <dbReference type="RuleBase" id="RU363124"/>
    </source>
</evidence>
<dbReference type="FunFam" id="3.50.50.60:FF:000232">
    <property type="entry name" value="Rab GDP dissociation inhibitor"/>
    <property type="match status" value="1"/>
</dbReference>
<dbReference type="GO" id="GO:0005093">
    <property type="term" value="F:Rab GDP-dissociation inhibitor activity"/>
    <property type="evidence" value="ECO:0007669"/>
    <property type="project" value="InterPro"/>
</dbReference>
<evidence type="ECO:0000313" key="4">
    <source>
        <dbReference type="Proteomes" id="UP000827284"/>
    </source>
</evidence>
<dbReference type="InterPro" id="IPR036188">
    <property type="entry name" value="FAD/NAD-bd_sf"/>
</dbReference>